<evidence type="ECO:0000256" key="3">
    <source>
        <dbReference type="ARBA" id="ARBA00023125"/>
    </source>
</evidence>
<evidence type="ECO:0000259" key="5">
    <source>
        <dbReference type="PROSITE" id="PS50937"/>
    </source>
</evidence>
<dbReference type="PRINTS" id="PR00040">
    <property type="entry name" value="HTHMERR"/>
</dbReference>
<dbReference type="InterPro" id="IPR012925">
    <property type="entry name" value="TipAS_dom"/>
</dbReference>
<gene>
    <name evidence="6" type="ORF">AAIG39_07855</name>
</gene>
<protein>
    <submittedName>
        <fullName evidence="6">MerR family transcriptional regulator</fullName>
    </submittedName>
</protein>
<dbReference type="Pfam" id="PF13411">
    <property type="entry name" value="MerR_1"/>
    <property type="match status" value="1"/>
</dbReference>
<dbReference type="Gene3D" id="1.10.1660.10">
    <property type="match status" value="1"/>
</dbReference>
<evidence type="ECO:0000256" key="1">
    <source>
        <dbReference type="ARBA" id="ARBA00022491"/>
    </source>
</evidence>
<dbReference type="PANTHER" id="PTHR30204">
    <property type="entry name" value="REDOX-CYCLING DRUG-SENSING TRANSCRIPTIONAL ACTIVATOR SOXR"/>
    <property type="match status" value="1"/>
</dbReference>
<name>A0ABU9V2R8_9ENTR</name>
<evidence type="ECO:0000313" key="6">
    <source>
        <dbReference type="EMBL" id="MEN0578924.1"/>
    </source>
</evidence>
<keyword evidence="2" id="KW-0805">Transcription regulation</keyword>
<evidence type="ECO:0000313" key="7">
    <source>
        <dbReference type="Proteomes" id="UP001411173"/>
    </source>
</evidence>
<dbReference type="SMART" id="SM00422">
    <property type="entry name" value="HTH_MERR"/>
    <property type="match status" value="1"/>
</dbReference>
<dbReference type="SUPFAM" id="SSF46955">
    <property type="entry name" value="Putative DNA-binding domain"/>
    <property type="match status" value="1"/>
</dbReference>
<dbReference type="PROSITE" id="PS00552">
    <property type="entry name" value="HTH_MERR_1"/>
    <property type="match status" value="1"/>
</dbReference>
<comment type="caution">
    <text evidence="6">The sequence shown here is derived from an EMBL/GenBank/DDBJ whole genome shotgun (WGS) entry which is preliminary data.</text>
</comment>
<dbReference type="Pfam" id="PF07739">
    <property type="entry name" value="TipAS"/>
    <property type="match status" value="1"/>
</dbReference>
<dbReference type="InterPro" id="IPR000551">
    <property type="entry name" value="MerR-type_HTH_dom"/>
</dbReference>
<sequence>MLIQAGELARRAGITVRTLHHYEHIGLLTPSTRSAAGYRLYNLADVKRLHMIQVLAKAGMALAAIKDYLARETRPLSVLLDEQISLLDAQMRTIQTLRQQLLMLKRGMESGAEPDLESWLLTLELTNMYDRWFSAEELRELPFAAHDEERSREWAKMVAEAKALMAQGCPVDDEKAMNLATRWMTRLEEDTARRPEFLTRLNEMHLVEPQMREQTGIDDETINFITRSFGESKLAIWQRYLTPEEMAFTRAHYFERMMEWPPLVSRIRQAALEGLDPQSEEALELANAWLELFQSYAGTDPQTQQKFRLSMQQEPHLMKGTWVTPDLLQWLQQAVDALMRKSYGASGTL</sequence>
<dbReference type="RefSeq" id="WP_343193565.1">
    <property type="nucleotide sequence ID" value="NZ_JBCIVJ010000004.1"/>
</dbReference>
<dbReference type="PANTHER" id="PTHR30204:SF69">
    <property type="entry name" value="MERR-FAMILY TRANSCRIPTIONAL REGULATOR"/>
    <property type="match status" value="1"/>
</dbReference>
<dbReference type="PROSITE" id="PS50937">
    <property type="entry name" value="HTH_MERR_2"/>
    <property type="match status" value="1"/>
</dbReference>
<dbReference type="InterPro" id="IPR047057">
    <property type="entry name" value="MerR_fam"/>
</dbReference>
<keyword evidence="4" id="KW-0804">Transcription</keyword>
<feature type="domain" description="HTH merR-type" evidence="5">
    <location>
        <begin position="2"/>
        <end position="71"/>
    </location>
</feature>
<organism evidence="6 7">
    <name type="scientific">Phytobacter palmae</name>
    <dbReference type="NCBI Taxonomy" id="1855371"/>
    <lineage>
        <taxon>Bacteria</taxon>
        <taxon>Pseudomonadati</taxon>
        <taxon>Pseudomonadota</taxon>
        <taxon>Gammaproteobacteria</taxon>
        <taxon>Enterobacterales</taxon>
        <taxon>Enterobacteriaceae</taxon>
        <taxon>Phytobacter</taxon>
    </lineage>
</organism>
<evidence type="ECO:0000256" key="4">
    <source>
        <dbReference type="ARBA" id="ARBA00023163"/>
    </source>
</evidence>
<evidence type="ECO:0000256" key="2">
    <source>
        <dbReference type="ARBA" id="ARBA00023015"/>
    </source>
</evidence>
<accession>A0ABU9V2R8</accession>
<keyword evidence="1" id="KW-0678">Repressor</keyword>
<dbReference type="Proteomes" id="UP001411173">
    <property type="component" value="Unassembled WGS sequence"/>
</dbReference>
<proteinExistence type="predicted"/>
<dbReference type="InterPro" id="IPR009061">
    <property type="entry name" value="DNA-bd_dom_put_sf"/>
</dbReference>
<keyword evidence="3" id="KW-0238">DNA-binding</keyword>
<reference evidence="6 7" key="1">
    <citation type="submission" date="2024-02" db="EMBL/GenBank/DDBJ databases">
        <title>Whole genome of MDR Enterobacteriaceae from southern Thailand.</title>
        <authorList>
            <person name="Surachat K."/>
        </authorList>
    </citation>
    <scope>NUCLEOTIDE SEQUENCE [LARGE SCALE GENOMIC DNA]</scope>
    <source>
        <strain evidence="6 7">PSU_29</strain>
    </source>
</reference>
<keyword evidence="7" id="KW-1185">Reference proteome</keyword>
<dbReference type="EMBL" id="JBCIVJ010000004">
    <property type="protein sequence ID" value="MEN0578924.1"/>
    <property type="molecule type" value="Genomic_DNA"/>
</dbReference>